<protein>
    <submittedName>
        <fullName evidence="2">Uncharacterized protein</fullName>
    </submittedName>
</protein>
<dbReference type="eggNOG" id="ENOG502SW6J">
    <property type="taxonomic scope" value="Eukaryota"/>
</dbReference>
<reference evidence="2 3" key="1">
    <citation type="journal article" date="2011" name="Proc. Natl. Acad. Sci. U.S.A.">
        <title>Evolutionary erosion of yeast sex chromosomes by mating-type switching accidents.</title>
        <authorList>
            <person name="Gordon J.L."/>
            <person name="Armisen D."/>
            <person name="Proux-Wera E."/>
            <person name="Oheigeartaigh S.S."/>
            <person name="Byrne K.P."/>
            <person name="Wolfe K.H."/>
        </authorList>
    </citation>
    <scope>NUCLEOTIDE SEQUENCE [LARGE SCALE GENOMIC DNA]</scope>
    <source>
        <strain evidence="3">ATCC 10597 / BCRC 20456 / CBS 421 / NBRC 0211 / NRRL Y-12639</strain>
    </source>
</reference>
<evidence type="ECO:0000256" key="1">
    <source>
        <dbReference type="SAM" id="SignalP"/>
    </source>
</evidence>
<name>G0WEN3_NAUDC</name>
<keyword evidence="1" id="KW-0732">Signal</keyword>
<feature type="signal peptide" evidence="1">
    <location>
        <begin position="1"/>
        <end position="18"/>
    </location>
</feature>
<evidence type="ECO:0000313" key="2">
    <source>
        <dbReference type="EMBL" id="CCD26244.1"/>
    </source>
</evidence>
<organism evidence="2 3">
    <name type="scientific">Naumovozyma dairenensis (strain ATCC 10597 / BCRC 20456 / CBS 421 / NBRC 0211 / NRRL Y-12639)</name>
    <name type="common">Saccharomyces dairenensis</name>
    <dbReference type="NCBI Taxonomy" id="1071378"/>
    <lineage>
        <taxon>Eukaryota</taxon>
        <taxon>Fungi</taxon>
        <taxon>Dikarya</taxon>
        <taxon>Ascomycota</taxon>
        <taxon>Saccharomycotina</taxon>
        <taxon>Saccharomycetes</taxon>
        <taxon>Saccharomycetales</taxon>
        <taxon>Saccharomycetaceae</taxon>
        <taxon>Naumovozyma</taxon>
    </lineage>
</organism>
<dbReference type="KEGG" id="ndi:NDAI_0H00700"/>
<dbReference type="Proteomes" id="UP000000689">
    <property type="component" value="Chromosome 8"/>
</dbReference>
<keyword evidence="3" id="KW-1185">Reference proteome</keyword>
<dbReference type="AlphaFoldDB" id="G0WEN3"/>
<sequence>MKLVTLTLILCLCNSVLGKEKEKDIALPDILNNDDALAYLGMLKDKHAQTLEEEMAHMRENGEEFKKHLEFQKLLEEDKKKTWYIKNTTLTEVDESFFNNLKNKLAASLPGKAGSMLKKVKFQNLGLYIFGIGETNIFDDLEI</sequence>
<evidence type="ECO:0000313" key="3">
    <source>
        <dbReference type="Proteomes" id="UP000000689"/>
    </source>
</evidence>
<dbReference type="HOGENOM" id="CLU_1806692_0_0_1"/>
<dbReference type="RefSeq" id="XP_003671487.1">
    <property type="nucleotide sequence ID" value="XM_003671439.1"/>
</dbReference>
<gene>
    <name evidence="2" type="primary">NDAI0H00700</name>
    <name evidence="2" type="ordered locus">NDAI_0H00700</name>
</gene>
<accession>G0WEN3</accession>
<dbReference type="GeneID" id="11495775"/>
<dbReference type="EMBL" id="HE580274">
    <property type="protein sequence ID" value="CCD26244.1"/>
    <property type="molecule type" value="Genomic_DNA"/>
</dbReference>
<dbReference type="OrthoDB" id="10643735at2759"/>
<proteinExistence type="predicted"/>
<feature type="chain" id="PRO_5003411112" evidence="1">
    <location>
        <begin position="19"/>
        <end position="143"/>
    </location>
</feature>